<dbReference type="EMBL" id="OX459119">
    <property type="protein sequence ID" value="CAI9095490.1"/>
    <property type="molecule type" value="Genomic_DNA"/>
</dbReference>
<keyword evidence="2" id="KW-0255">Endonuclease</keyword>
<dbReference type="SUPFAM" id="SSF55895">
    <property type="entry name" value="Ribonuclease Rh-like"/>
    <property type="match status" value="1"/>
</dbReference>
<proteinExistence type="inferred from homology"/>
<dbReference type="InterPro" id="IPR036430">
    <property type="entry name" value="RNase_T2-like_sf"/>
</dbReference>
<accession>A0AAV1CKG6</accession>
<gene>
    <name evidence="4" type="ORF">OLC1_LOCUS6453</name>
</gene>
<keyword evidence="5" id="KW-1185">Reference proteome</keyword>
<name>A0AAV1CKG6_OLDCO</name>
<dbReference type="GO" id="GO:0003723">
    <property type="term" value="F:RNA binding"/>
    <property type="evidence" value="ECO:0007669"/>
    <property type="project" value="InterPro"/>
</dbReference>
<evidence type="ECO:0000256" key="3">
    <source>
        <dbReference type="RuleBase" id="RU004328"/>
    </source>
</evidence>
<dbReference type="GO" id="GO:0033897">
    <property type="term" value="F:ribonuclease T2 activity"/>
    <property type="evidence" value="ECO:0007669"/>
    <property type="project" value="InterPro"/>
</dbReference>
<protein>
    <submittedName>
        <fullName evidence="4">OLC1v1031454C1</fullName>
    </submittedName>
</protein>
<evidence type="ECO:0000313" key="5">
    <source>
        <dbReference type="Proteomes" id="UP001161247"/>
    </source>
</evidence>
<dbReference type="Pfam" id="PF00445">
    <property type="entry name" value="Ribonuclease_T2"/>
    <property type="match status" value="1"/>
</dbReference>
<organism evidence="4 5">
    <name type="scientific">Oldenlandia corymbosa var. corymbosa</name>
    <dbReference type="NCBI Taxonomy" id="529605"/>
    <lineage>
        <taxon>Eukaryota</taxon>
        <taxon>Viridiplantae</taxon>
        <taxon>Streptophyta</taxon>
        <taxon>Embryophyta</taxon>
        <taxon>Tracheophyta</taxon>
        <taxon>Spermatophyta</taxon>
        <taxon>Magnoliopsida</taxon>
        <taxon>eudicotyledons</taxon>
        <taxon>Gunneridae</taxon>
        <taxon>Pentapetalae</taxon>
        <taxon>asterids</taxon>
        <taxon>lamiids</taxon>
        <taxon>Gentianales</taxon>
        <taxon>Rubiaceae</taxon>
        <taxon>Rubioideae</taxon>
        <taxon>Spermacoceae</taxon>
        <taxon>Hedyotis-Oldenlandia complex</taxon>
        <taxon>Oldenlandia</taxon>
    </lineage>
</organism>
<evidence type="ECO:0000256" key="1">
    <source>
        <dbReference type="ARBA" id="ARBA00007469"/>
    </source>
</evidence>
<reference evidence="4" key="1">
    <citation type="submission" date="2023-03" db="EMBL/GenBank/DDBJ databases">
        <authorList>
            <person name="Julca I."/>
        </authorList>
    </citation>
    <scope>NUCLEOTIDE SEQUENCE</scope>
</reference>
<keyword evidence="2" id="KW-0540">Nuclease</keyword>
<dbReference type="Proteomes" id="UP001161247">
    <property type="component" value="Chromosome 2"/>
</dbReference>
<dbReference type="AlphaFoldDB" id="A0AAV1CKG6"/>
<dbReference type="Gene3D" id="3.90.730.10">
    <property type="entry name" value="Ribonuclease T2-like"/>
    <property type="match status" value="1"/>
</dbReference>
<keyword evidence="2" id="KW-0378">Hydrolase</keyword>
<comment type="similarity">
    <text evidence="1 3">Belongs to the RNase T2 family.</text>
</comment>
<evidence type="ECO:0000256" key="2">
    <source>
        <dbReference type="ARBA" id="ARBA00022759"/>
    </source>
</evidence>
<dbReference type="InterPro" id="IPR001568">
    <property type="entry name" value="RNase_T2-like"/>
</dbReference>
<sequence>MGKATLQWPNFVCAVQSSPCPRLTVFQNKFMLQGMWPSNYTTRIEYCDRNDPHNKLGQSDATQRDLFWADVMRDLGDYFQTGVLETRMVNTRQMCPD</sequence>
<evidence type="ECO:0000313" key="4">
    <source>
        <dbReference type="EMBL" id="CAI9095490.1"/>
    </source>
</evidence>